<accession>A0AAX2RIW9</accession>
<sequence>MKRVFLLTAFCTAMSAAAKMPQATPEGRSQPAKLTAKTVNPDLIREACIGAIKREETAFKRLDVTGVSESIGSSDSVATCSVDAILFEGSGVAAPRGTITTSKVTFSVRVDVATGETSVARVDEAAARQAAQITLASMFIDMKAVSTSPDKVTYSATIADKKCMVDVTTQGSGEPKRWLVGRIECKR</sequence>
<dbReference type="AlphaFoldDB" id="A0AAX2RIW9"/>
<dbReference type="EMBL" id="SNSQ01000041">
    <property type="protein sequence ID" value="TEU40057.1"/>
    <property type="molecule type" value="Genomic_DNA"/>
</dbReference>
<dbReference type="Proteomes" id="UP000298234">
    <property type="component" value="Unassembled WGS sequence"/>
</dbReference>
<reference evidence="2 3" key="1">
    <citation type="submission" date="2019-03" db="EMBL/GenBank/DDBJ databases">
        <title>Burkholderia cepacia outbreak.</title>
        <authorList>
            <person name="Farzana R."/>
            <person name="Walsh T.R."/>
        </authorList>
    </citation>
    <scope>NUCLEOTIDE SEQUENCE [LARGE SCALE GENOMIC DNA]</scope>
    <source>
        <strain evidence="3">d13</strain>
    </source>
</reference>
<organism evidence="2 3">
    <name type="scientific">Burkholderia cepacia</name>
    <name type="common">Pseudomonas cepacia</name>
    <dbReference type="NCBI Taxonomy" id="292"/>
    <lineage>
        <taxon>Bacteria</taxon>
        <taxon>Pseudomonadati</taxon>
        <taxon>Pseudomonadota</taxon>
        <taxon>Betaproteobacteria</taxon>
        <taxon>Burkholderiales</taxon>
        <taxon>Burkholderiaceae</taxon>
        <taxon>Burkholderia</taxon>
        <taxon>Burkholderia cepacia complex</taxon>
    </lineage>
</organism>
<evidence type="ECO:0000313" key="2">
    <source>
        <dbReference type="EMBL" id="TEU40057.1"/>
    </source>
</evidence>
<feature type="signal peptide" evidence="1">
    <location>
        <begin position="1"/>
        <end position="18"/>
    </location>
</feature>
<feature type="chain" id="PRO_5043993561" evidence="1">
    <location>
        <begin position="19"/>
        <end position="187"/>
    </location>
</feature>
<evidence type="ECO:0000256" key="1">
    <source>
        <dbReference type="SAM" id="SignalP"/>
    </source>
</evidence>
<dbReference type="RefSeq" id="WP_134257044.1">
    <property type="nucleotide sequence ID" value="NZ_SNSG01000042.1"/>
</dbReference>
<evidence type="ECO:0000313" key="3">
    <source>
        <dbReference type="Proteomes" id="UP000298234"/>
    </source>
</evidence>
<comment type="caution">
    <text evidence="2">The sequence shown here is derived from an EMBL/GenBank/DDBJ whole genome shotgun (WGS) entry which is preliminary data.</text>
</comment>
<proteinExistence type="predicted"/>
<gene>
    <name evidence="2" type="ORF">E3D37_29350</name>
</gene>
<name>A0AAX2RIW9_BURCE</name>
<protein>
    <submittedName>
        <fullName evidence="2">Uncharacterized protein</fullName>
    </submittedName>
</protein>
<keyword evidence="1" id="KW-0732">Signal</keyword>